<dbReference type="Proteomes" id="UP000248688">
    <property type="component" value="Chromosome"/>
</dbReference>
<feature type="domain" description="FecR protein" evidence="2">
    <location>
        <begin position="99"/>
        <end position="193"/>
    </location>
</feature>
<dbReference type="Gene3D" id="2.60.120.1440">
    <property type="match status" value="1"/>
</dbReference>
<evidence type="ECO:0000313" key="4">
    <source>
        <dbReference type="EMBL" id="AWW28775.1"/>
    </source>
</evidence>
<accession>A0A2Z4IDD6</accession>
<gene>
    <name evidence="4" type="ORF">DN752_00750</name>
</gene>
<dbReference type="InterPro" id="IPR032508">
    <property type="entry name" value="FecR_C"/>
</dbReference>
<dbReference type="PANTHER" id="PTHR30273">
    <property type="entry name" value="PERIPLASMIC SIGNAL SENSOR AND SIGMA FACTOR ACTIVATOR FECR-RELATED"/>
    <property type="match status" value="1"/>
</dbReference>
<evidence type="ECO:0000259" key="2">
    <source>
        <dbReference type="Pfam" id="PF04773"/>
    </source>
</evidence>
<dbReference type="OrthoDB" id="1452822at2"/>
<dbReference type="KEGG" id="est:DN752_00750"/>
<dbReference type="EMBL" id="CP030041">
    <property type="protein sequence ID" value="AWW28775.1"/>
    <property type="molecule type" value="Genomic_DNA"/>
</dbReference>
<organism evidence="4 5">
    <name type="scientific">Echinicola strongylocentroti</name>
    <dbReference type="NCBI Taxonomy" id="1795355"/>
    <lineage>
        <taxon>Bacteria</taxon>
        <taxon>Pseudomonadati</taxon>
        <taxon>Bacteroidota</taxon>
        <taxon>Cytophagia</taxon>
        <taxon>Cytophagales</taxon>
        <taxon>Cyclobacteriaceae</taxon>
        <taxon>Echinicola</taxon>
    </lineage>
</organism>
<dbReference type="GO" id="GO:0016989">
    <property type="term" value="F:sigma factor antagonist activity"/>
    <property type="evidence" value="ECO:0007669"/>
    <property type="project" value="TreeGrafter"/>
</dbReference>
<protein>
    <recommendedName>
        <fullName evidence="6">FecR family protein</fullName>
    </recommendedName>
</protein>
<reference evidence="4 5" key="1">
    <citation type="submission" date="2018-06" db="EMBL/GenBank/DDBJ databases">
        <title>Echinicola strongylocentroti sp. nov., isolated from a sea urchin Strongylocentrotus intermedius.</title>
        <authorList>
            <person name="Bae S.S."/>
        </authorList>
    </citation>
    <scope>NUCLEOTIDE SEQUENCE [LARGE SCALE GENOMIC DNA]</scope>
    <source>
        <strain evidence="4 5">MEBiC08714</strain>
    </source>
</reference>
<dbReference type="PANTHER" id="PTHR30273:SF2">
    <property type="entry name" value="PROTEIN FECR"/>
    <property type="match status" value="1"/>
</dbReference>
<keyword evidence="1" id="KW-1133">Transmembrane helix</keyword>
<keyword evidence="1" id="KW-0812">Transmembrane</keyword>
<dbReference type="PIRSF" id="PIRSF018266">
    <property type="entry name" value="FecR"/>
    <property type="match status" value="1"/>
</dbReference>
<dbReference type="RefSeq" id="WP_112782196.1">
    <property type="nucleotide sequence ID" value="NZ_CP030041.1"/>
</dbReference>
<dbReference type="Pfam" id="PF04773">
    <property type="entry name" value="FecR"/>
    <property type="match status" value="1"/>
</dbReference>
<dbReference type="AlphaFoldDB" id="A0A2Z4IDD6"/>
<evidence type="ECO:0000256" key="1">
    <source>
        <dbReference type="SAM" id="Phobius"/>
    </source>
</evidence>
<evidence type="ECO:0000259" key="3">
    <source>
        <dbReference type="Pfam" id="PF16344"/>
    </source>
</evidence>
<proteinExistence type="predicted"/>
<evidence type="ECO:0008006" key="6">
    <source>
        <dbReference type="Google" id="ProtNLM"/>
    </source>
</evidence>
<feature type="transmembrane region" description="Helical" evidence="1">
    <location>
        <begin position="66"/>
        <end position="88"/>
    </location>
</feature>
<feature type="domain" description="Protein FecR C-terminal" evidence="3">
    <location>
        <begin position="237"/>
        <end position="290"/>
    </location>
</feature>
<dbReference type="Pfam" id="PF16344">
    <property type="entry name" value="FecR_C"/>
    <property type="match status" value="1"/>
</dbReference>
<keyword evidence="1" id="KW-0472">Membrane</keyword>
<name>A0A2Z4IDD6_9BACT</name>
<evidence type="ECO:0000313" key="5">
    <source>
        <dbReference type="Proteomes" id="UP000248688"/>
    </source>
</evidence>
<dbReference type="Gene3D" id="3.55.50.30">
    <property type="match status" value="1"/>
</dbReference>
<sequence>MQQPEKDKAKLTELFLSGQISRDEFEAFLEKFSDDSPEINDTLENHFGEILEDYHRDDSKSRKISLYPSWLAVAASVILVLGFGFWMVRDQISSPYITFQTSYGEQSSYTLEDSSTITLNAGSELSYVPFGKQDERKVSFKGEAYFQIAKDSIKPFLIQSNALNIRVVGTAFNVEAYPDEDFFRVAVSEGTVKVWFGEDEGAFHEYLTKGQSILFDKANGTYHLEEAKPVLWKEQVLVFDNTPFDQVIRKLERWYGLDLEVVDPELKALKLNGQFVNKDIHEMIRAIAYLVNKDTVNNKHLIKINPMPMK</sequence>
<keyword evidence="5" id="KW-1185">Reference proteome</keyword>
<dbReference type="InterPro" id="IPR006860">
    <property type="entry name" value="FecR"/>
</dbReference>
<dbReference type="InterPro" id="IPR012373">
    <property type="entry name" value="Ferrdict_sens_TM"/>
</dbReference>